<keyword evidence="13" id="KW-0464">Manganese</keyword>
<comment type="cofactor">
    <cofactor evidence="2">
        <name>Mn(2+)</name>
        <dbReference type="ChEBI" id="CHEBI:29035"/>
    </cofactor>
</comment>
<evidence type="ECO:0000256" key="5">
    <source>
        <dbReference type="ARBA" id="ARBA00007383"/>
    </source>
</evidence>
<dbReference type="AlphaFoldDB" id="A0A381NYI0"/>
<organism evidence="15">
    <name type="scientific">marine metagenome</name>
    <dbReference type="NCBI Taxonomy" id="408172"/>
    <lineage>
        <taxon>unclassified sequences</taxon>
        <taxon>metagenomes</taxon>
        <taxon>ecological metagenomes</taxon>
    </lineage>
</organism>
<comment type="subcellular location">
    <subcellularLocation>
        <location evidence="4">Cytoplasm</location>
    </subcellularLocation>
</comment>
<comment type="catalytic activity">
    <reaction evidence="1">
        <text>Endonucleolytic cleavage to 5'-phosphomonoester.</text>
        <dbReference type="EC" id="3.1.26.4"/>
    </reaction>
</comment>
<dbReference type="HAMAP" id="MF_00052_B">
    <property type="entry name" value="RNase_HII_B"/>
    <property type="match status" value="1"/>
</dbReference>
<dbReference type="EMBL" id="UINC01000692">
    <property type="protein sequence ID" value="SUZ59685.1"/>
    <property type="molecule type" value="Genomic_DNA"/>
</dbReference>
<proteinExistence type="inferred from homology"/>
<dbReference type="GO" id="GO:0005737">
    <property type="term" value="C:cytoplasm"/>
    <property type="evidence" value="ECO:0007669"/>
    <property type="project" value="UniProtKB-SubCell"/>
</dbReference>
<dbReference type="PANTHER" id="PTHR10954">
    <property type="entry name" value="RIBONUCLEASE H2 SUBUNIT A"/>
    <property type="match status" value="1"/>
</dbReference>
<dbReference type="CDD" id="cd07182">
    <property type="entry name" value="RNase_HII_bacteria_HII_like"/>
    <property type="match status" value="1"/>
</dbReference>
<dbReference type="GO" id="GO:0003723">
    <property type="term" value="F:RNA binding"/>
    <property type="evidence" value="ECO:0007669"/>
    <property type="project" value="InterPro"/>
</dbReference>
<dbReference type="InterPro" id="IPR036397">
    <property type="entry name" value="RNaseH_sf"/>
</dbReference>
<evidence type="ECO:0000256" key="3">
    <source>
        <dbReference type="ARBA" id="ARBA00001946"/>
    </source>
</evidence>
<dbReference type="EC" id="3.1.26.4" evidence="6"/>
<dbReference type="InterPro" id="IPR012337">
    <property type="entry name" value="RNaseH-like_sf"/>
</dbReference>
<dbReference type="InterPro" id="IPR022898">
    <property type="entry name" value="RNase_HII"/>
</dbReference>
<dbReference type="GO" id="GO:0032299">
    <property type="term" value="C:ribonuclease H2 complex"/>
    <property type="evidence" value="ECO:0007669"/>
    <property type="project" value="TreeGrafter"/>
</dbReference>
<evidence type="ECO:0000256" key="2">
    <source>
        <dbReference type="ARBA" id="ARBA00001936"/>
    </source>
</evidence>
<evidence type="ECO:0000256" key="6">
    <source>
        <dbReference type="ARBA" id="ARBA00012180"/>
    </source>
</evidence>
<dbReference type="PANTHER" id="PTHR10954:SF18">
    <property type="entry name" value="RIBONUCLEASE HII"/>
    <property type="match status" value="1"/>
</dbReference>
<evidence type="ECO:0000259" key="14">
    <source>
        <dbReference type="PROSITE" id="PS51975"/>
    </source>
</evidence>
<sequence length="186" mass="20498">MKLIAGVDEAGRGALAGPVVAAAVILPDEYDLVGLNDSKKVSPLKREKLFGKITNQAISIGVGIISSHEIDKINILESTYKAMKMSLGRLKPFPDEALIDGFPLTTQVIPNRGIIKGDEKIDVIKAASIIAKVTRDSIMLEYDMQYPMYAFKNHKGYGTKEHIKLLQLHKPCDIHRKTFKPVSTIV</sequence>
<comment type="similarity">
    <text evidence="5">Belongs to the RNase HII family.</text>
</comment>
<evidence type="ECO:0000256" key="11">
    <source>
        <dbReference type="ARBA" id="ARBA00022759"/>
    </source>
</evidence>
<keyword evidence="9" id="KW-0540">Nuclease</keyword>
<dbReference type="NCBIfam" id="NF000594">
    <property type="entry name" value="PRK00015.1-1"/>
    <property type="match status" value="1"/>
</dbReference>
<evidence type="ECO:0000256" key="13">
    <source>
        <dbReference type="ARBA" id="ARBA00023211"/>
    </source>
</evidence>
<evidence type="ECO:0000256" key="8">
    <source>
        <dbReference type="ARBA" id="ARBA00022490"/>
    </source>
</evidence>
<dbReference type="Gene3D" id="3.30.420.10">
    <property type="entry name" value="Ribonuclease H-like superfamily/Ribonuclease H"/>
    <property type="match status" value="1"/>
</dbReference>
<evidence type="ECO:0000256" key="12">
    <source>
        <dbReference type="ARBA" id="ARBA00022801"/>
    </source>
</evidence>
<reference evidence="15" key="1">
    <citation type="submission" date="2018-05" db="EMBL/GenBank/DDBJ databases">
        <authorList>
            <person name="Lanie J.A."/>
            <person name="Ng W.-L."/>
            <person name="Kazmierczak K.M."/>
            <person name="Andrzejewski T.M."/>
            <person name="Davidsen T.M."/>
            <person name="Wayne K.J."/>
            <person name="Tettelin H."/>
            <person name="Glass J.I."/>
            <person name="Rusch D."/>
            <person name="Podicherti R."/>
            <person name="Tsui H.-C.T."/>
            <person name="Winkler M.E."/>
        </authorList>
    </citation>
    <scope>NUCLEOTIDE SEQUENCE</scope>
</reference>
<dbReference type="SUPFAM" id="SSF53098">
    <property type="entry name" value="Ribonuclease H-like"/>
    <property type="match status" value="1"/>
</dbReference>
<dbReference type="InterPro" id="IPR001352">
    <property type="entry name" value="RNase_HII/HIII"/>
</dbReference>
<evidence type="ECO:0000313" key="15">
    <source>
        <dbReference type="EMBL" id="SUZ59685.1"/>
    </source>
</evidence>
<comment type="cofactor">
    <cofactor evidence="3">
        <name>Mg(2+)</name>
        <dbReference type="ChEBI" id="CHEBI:18420"/>
    </cofactor>
</comment>
<evidence type="ECO:0000256" key="4">
    <source>
        <dbReference type="ARBA" id="ARBA00004496"/>
    </source>
</evidence>
<evidence type="ECO:0000256" key="10">
    <source>
        <dbReference type="ARBA" id="ARBA00022723"/>
    </source>
</evidence>
<dbReference type="GO" id="GO:0004523">
    <property type="term" value="F:RNA-DNA hybrid ribonuclease activity"/>
    <property type="evidence" value="ECO:0007669"/>
    <property type="project" value="UniProtKB-EC"/>
</dbReference>
<accession>A0A381NYI0</accession>
<dbReference type="NCBIfam" id="NF000595">
    <property type="entry name" value="PRK00015.1-3"/>
    <property type="match status" value="1"/>
</dbReference>
<protein>
    <recommendedName>
        <fullName evidence="7">Ribonuclease HII</fullName>
        <ecNumber evidence="6">3.1.26.4</ecNumber>
    </recommendedName>
</protein>
<feature type="domain" description="RNase H type-2" evidence="14">
    <location>
        <begin position="2"/>
        <end position="186"/>
    </location>
</feature>
<name>A0A381NYI0_9ZZZZ</name>
<dbReference type="GO" id="GO:0043137">
    <property type="term" value="P:DNA replication, removal of RNA primer"/>
    <property type="evidence" value="ECO:0007669"/>
    <property type="project" value="TreeGrafter"/>
</dbReference>
<dbReference type="InterPro" id="IPR024567">
    <property type="entry name" value="RNase_HII/HIII_dom"/>
</dbReference>
<keyword evidence="8" id="KW-0963">Cytoplasm</keyword>
<dbReference type="Pfam" id="PF01351">
    <property type="entry name" value="RNase_HII"/>
    <property type="match status" value="1"/>
</dbReference>
<dbReference type="GO" id="GO:0006298">
    <property type="term" value="P:mismatch repair"/>
    <property type="evidence" value="ECO:0007669"/>
    <property type="project" value="TreeGrafter"/>
</dbReference>
<keyword evidence="10" id="KW-0479">Metal-binding</keyword>
<evidence type="ECO:0000256" key="1">
    <source>
        <dbReference type="ARBA" id="ARBA00000077"/>
    </source>
</evidence>
<dbReference type="PROSITE" id="PS51975">
    <property type="entry name" value="RNASE_H_2"/>
    <property type="match status" value="1"/>
</dbReference>
<evidence type="ECO:0000256" key="7">
    <source>
        <dbReference type="ARBA" id="ARBA00019179"/>
    </source>
</evidence>
<dbReference type="GO" id="GO:0046872">
    <property type="term" value="F:metal ion binding"/>
    <property type="evidence" value="ECO:0007669"/>
    <property type="project" value="UniProtKB-KW"/>
</dbReference>
<gene>
    <name evidence="15" type="ORF">METZ01_LOCUS12539</name>
</gene>
<evidence type="ECO:0000256" key="9">
    <source>
        <dbReference type="ARBA" id="ARBA00022722"/>
    </source>
</evidence>
<keyword evidence="11" id="KW-0255">Endonuclease</keyword>
<keyword evidence="12" id="KW-0378">Hydrolase</keyword>